<dbReference type="PANTHER" id="PTHR44846:SF1">
    <property type="entry name" value="MANNOSYL-D-GLYCERATE TRANSPORT_METABOLISM SYSTEM REPRESSOR MNGR-RELATED"/>
    <property type="match status" value="1"/>
</dbReference>
<feature type="domain" description="HTH gntR-type" evidence="4">
    <location>
        <begin position="9"/>
        <end position="76"/>
    </location>
</feature>
<evidence type="ECO:0000259" key="4">
    <source>
        <dbReference type="PROSITE" id="PS50949"/>
    </source>
</evidence>
<dbReference type="SMART" id="SM00866">
    <property type="entry name" value="UTRA"/>
    <property type="match status" value="1"/>
</dbReference>
<dbReference type="Pfam" id="PF07702">
    <property type="entry name" value="UTRA"/>
    <property type="match status" value="1"/>
</dbReference>
<dbReference type="CDD" id="cd07377">
    <property type="entry name" value="WHTH_GntR"/>
    <property type="match status" value="1"/>
</dbReference>
<keyword evidence="2" id="KW-0238">DNA-binding</keyword>
<gene>
    <name evidence="5" type="ORF">FE247_08220</name>
</gene>
<dbReference type="PRINTS" id="PR00035">
    <property type="entry name" value="HTHGNTR"/>
</dbReference>
<dbReference type="InterPro" id="IPR036388">
    <property type="entry name" value="WH-like_DNA-bd_sf"/>
</dbReference>
<keyword evidence="1" id="KW-0805">Transcription regulation</keyword>
<dbReference type="SUPFAM" id="SSF64288">
    <property type="entry name" value="Chorismate lyase-like"/>
    <property type="match status" value="1"/>
</dbReference>
<accession>A0ABY2V3I7</accession>
<dbReference type="SMART" id="SM00345">
    <property type="entry name" value="HTH_GNTR"/>
    <property type="match status" value="1"/>
</dbReference>
<dbReference type="PANTHER" id="PTHR44846">
    <property type="entry name" value="MANNOSYL-D-GLYCERATE TRANSPORT/METABOLISM SYSTEM REPRESSOR MNGR-RELATED"/>
    <property type="match status" value="1"/>
</dbReference>
<keyword evidence="3" id="KW-0804">Transcription</keyword>
<protein>
    <submittedName>
        <fullName evidence="5">GntR family transcriptional regulator</fullName>
    </submittedName>
</protein>
<dbReference type="InterPro" id="IPR011663">
    <property type="entry name" value="UTRA"/>
</dbReference>
<keyword evidence="6" id="KW-1185">Reference proteome</keyword>
<dbReference type="EMBL" id="VBUC01000020">
    <property type="protein sequence ID" value="TLS97585.1"/>
    <property type="molecule type" value="Genomic_DNA"/>
</dbReference>
<dbReference type="InterPro" id="IPR050679">
    <property type="entry name" value="Bact_HTH_transcr_reg"/>
</dbReference>
<evidence type="ECO:0000256" key="3">
    <source>
        <dbReference type="ARBA" id="ARBA00023163"/>
    </source>
</evidence>
<reference evidence="5 6" key="1">
    <citation type="submission" date="2019-05" db="EMBL/GenBank/DDBJ databases">
        <title>Arcobacter cibarius and Arcobacter thereius providing challenges in identification an antibiotic susceptibility and Quinolone resistance.</title>
        <authorList>
            <person name="Busch A."/>
            <person name="Hanel I."/>
            <person name="Hotzel H."/>
            <person name="Tomaso H."/>
        </authorList>
    </citation>
    <scope>NUCLEOTIDE SEQUENCE [LARGE SCALE GENOMIC DNA]</scope>
    <source>
        <strain evidence="5 6">16CS0831-2</strain>
    </source>
</reference>
<evidence type="ECO:0000256" key="1">
    <source>
        <dbReference type="ARBA" id="ARBA00023015"/>
    </source>
</evidence>
<dbReference type="RefSeq" id="WP_138108947.1">
    <property type="nucleotide sequence ID" value="NZ_VBUC01000020.1"/>
</dbReference>
<dbReference type="Pfam" id="PF00392">
    <property type="entry name" value="GntR"/>
    <property type="match status" value="1"/>
</dbReference>
<dbReference type="InterPro" id="IPR036390">
    <property type="entry name" value="WH_DNA-bd_sf"/>
</dbReference>
<evidence type="ECO:0000256" key="2">
    <source>
        <dbReference type="ARBA" id="ARBA00023125"/>
    </source>
</evidence>
<comment type="caution">
    <text evidence="5">The sequence shown here is derived from an EMBL/GenBank/DDBJ whole genome shotgun (WGS) entry which is preliminary data.</text>
</comment>
<dbReference type="Proteomes" id="UP000305417">
    <property type="component" value="Unassembled WGS sequence"/>
</dbReference>
<evidence type="ECO:0000313" key="6">
    <source>
        <dbReference type="Proteomes" id="UP000305417"/>
    </source>
</evidence>
<dbReference type="SUPFAM" id="SSF46785">
    <property type="entry name" value="Winged helix' DNA-binding domain"/>
    <property type="match status" value="1"/>
</dbReference>
<name>A0ABY2V3I7_9BACT</name>
<dbReference type="Gene3D" id="3.40.1410.10">
    <property type="entry name" value="Chorismate lyase-like"/>
    <property type="match status" value="1"/>
</dbReference>
<sequence>MGEKHLTKIYDYELVYNYILELIQNKLDEHSKIPSENTLCQKFSLSRLTVRQGINKLKSEGYLYSRRGSGNFVNPKKIVYTISSDTTFTNEILKLKKKPSMKFLEIKTIKADDEMAKKLNIKIAQEILYVKNMRFVDNVPFLYAEYYINKSLLKDVDKEIENITSISKMYKEVYNLLPIRSGSEIDITSTNYLSKQIFKIQNDLPIIKIGTKTRDKKSKQTIDYCYSYFRSDMVKIVVDYKDKLND</sequence>
<proteinExistence type="predicted"/>
<dbReference type="InterPro" id="IPR028978">
    <property type="entry name" value="Chorismate_lyase_/UTRA_dom_sf"/>
</dbReference>
<organism evidence="5 6">
    <name type="scientific">Aliarcobacter cibarius</name>
    <dbReference type="NCBI Taxonomy" id="255507"/>
    <lineage>
        <taxon>Bacteria</taxon>
        <taxon>Pseudomonadati</taxon>
        <taxon>Campylobacterota</taxon>
        <taxon>Epsilonproteobacteria</taxon>
        <taxon>Campylobacterales</taxon>
        <taxon>Arcobacteraceae</taxon>
        <taxon>Aliarcobacter</taxon>
    </lineage>
</organism>
<dbReference type="Gene3D" id="1.10.10.10">
    <property type="entry name" value="Winged helix-like DNA-binding domain superfamily/Winged helix DNA-binding domain"/>
    <property type="match status" value="1"/>
</dbReference>
<dbReference type="PROSITE" id="PS50949">
    <property type="entry name" value="HTH_GNTR"/>
    <property type="match status" value="1"/>
</dbReference>
<evidence type="ECO:0000313" key="5">
    <source>
        <dbReference type="EMBL" id="TLS97585.1"/>
    </source>
</evidence>
<dbReference type="InterPro" id="IPR000524">
    <property type="entry name" value="Tscrpt_reg_HTH_GntR"/>
</dbReference>